<dbReference type="Gene3D" id="1.10.510.10">
    <property type="entry name" value="Transferase(Phosphotransferase) domain 1"/>
    <property type="match status" value="1"/>
</dbReference>
<dbReference type="EC" id="2.3.2.27" evidence="2"/>
<name>S8CC00_9LAMI</name>
<dbReference type="Pfam" id="PF00069">
    <property type="entry name" value="Pkinase"/>
    <property type="match status" value="1"/>
</dbReference>
<dbReference type="Gene3D" id="3.30.200.20">
    <property type="entry name" value="Phosphorylase Kinase, domain 1"/>
    <property type="match status" value="1"/>
</dbReference>
<comment type="caution">
    <text evidence="9">The sequence shown here is derived from an EMBL/GenBank/DDBJ whole genome shotgun (WGS) entry which is preliminary data.</text>
</comment>
<dbReference type="GO" id="GO:0005524">
    <property type="term" value="F:ATP binding"/>
    <property type="evidence" value="ECO:0007669"/>
    <property type="project" value="UniProtKB-KW"/>
</dbReference>
<evidence type="ECO:0000256" key="5">
    <source>
        <dbReference type="ARBA" id="ARBA00022840"/>
    </source>
</evidence>
<keyword evidence="6" id="KW-0175">Coiled coil</keyword>
<gene>
    <name evidence="9" type="ORF">M569_12881</name>
</gene>
<dbReference type="InterPro" id="IPR008271">
    <property type="entry name" value="Ser/Thr_kinase_AS"/>
</dbReference>
<dbReference type="GO" id="GO:0061630">
    <property type="term" value="F:ubiquitin protein ligase activity"/>
    <property type="evidence" value="ECO:0007669"/>
    <property type="project" value="UniProtKB-EC"/>
</dbReference>
<evidence type="ECO:0000256" key="3">
    <source>
        <dbReference type="ARBA" id="ARBA00022741"/>
    </source>
</evidence>
<dbReference type="InterPro" id="IPR011009">
    <property type="entry name" value="Kinase-like_dom_sf"/>
</dbReference>
<feature type="domain" description="Protein kinase" evidence="8">
    <location>
        <begin position="212"/>
        <end position="479"/>
    </location>
</feature>
<keyword evidence="4" id="KW-0833">Ubl conjugation pathway</keyword>
<dbReference type="PROSITE" id="PS50011">
    <property type="entry name" value="PROTEIN_KINASE_DOM"/>
    <property type="match status" value="1"/>
</dbReference>
<dbReference type="InterPro" id="IPR051348">
    <property type="entry name" value="U-box_ubiquitin_ligases"/>
</dbReference>
<accession>S8CC00</accession>
<evidence type="ECO:0000256" key="2">
    <source>
        <dbReference type="ARBA" id="ARBA00012483"/>
    </source>
</evidence>
<evidence type="ECO:0000259" key="8">
    <source>
        <dbReference type="PROSITE" id="PS50011"/>
    </source>
</evidence>
<protein>
    <recommendedName>
        <fullName evidence="2">RING-type E3 ubiquitin transferase</fullName>
        <ecNumber evidence="2">2.3.2.27</ecNumber>
    </recommendedName>
</protein>
<dbReference type="SUPFAM" id="SSF56112">
    <property type="entry name" value="Protein kinase-like (PK-like)"/>
    <property type="match status" value="1"/>
</dbReference>
<evidence type="ECO:0000256" key="4">
    <source>
        <dbReference type="ARBA" id="ARBA00022786"/>
    </source>
</evidence>
<dbReference type="PANTHER" id="PTHR45647:SF51">
    <property type="entry name" value="PROTEIN KINASE SUPERFAMILY PROTEIN"/>
    <property type="match status" value="1"/>
</dbReference>
<organism evidence="9 10">
    <name type="scientific">Genlisea aurea</name>
    <dbReference type="NCBI Taxonomy" id="192259"/>
    <lineage>
        <taxon>Eukaryota</taxon>
        <taxon>Viridiplantae</taxon>
        <taxon>Streptophyta</taxon>
        <taxon>Embryophyta</taxon>
        <taxon>Tracheophyta</taxon>
        <taxon>Spermatophyta</taxon>
        <taxon>Magnoliopsida</taxon>
        <taxon>eudicotyledons</taxon>
        <taxon>Gunneridae</taxon>
        <taxon>Pentapetalae</taxon>
        <taxon>asterids</taxon>
        <taxon>lamiids</taxon>
        <taxon>Lamiales</taxon>
        <taxon>Lentibulariaceae</taxon>
        <taxon>Genlisea</taxon>
    </lineage>
</organism>
<feature type="compositionally biased region" description="Low complexity" evidence="7">
    <location>
        <begin position="42"/>
        <end position="53"/>
    </location>
</feature>
<keyword evidence="10" id="KW-1185">Reference proteome</keyword>
<evidence type="ECO:0000256" key="6">
    <source>
        <dbReference type="SAM" id="Coils"/>
    </source>
</evidence>
<proteinExistence type="predicted"/>
<dbReference type="AlphaFoldDB" id="S8CC00"/>
<dbReference type="FunFam" id="3.30.200.20:FF:000162">
    <property type="entry name" value="Adenine nucleotide alpha hydrolase-like domain kinase"/>
    <property type="match status" value="1"/>
</dbReference>
<dbReference type="InterPro" id="IPR000719">
    <property type="entry name" value="Prot_kinase_dom"/>
</dbReference>
<dbReference type="OrthoDB" id="4062651at2759"/>
<dbReference type="PROSITE" id="PS00108">
    <property type="entry name" value="PROTEIN_KINASE_ST"/>
    <property type="match status" value="1"/>
</dbReference>
<dbReference type="EMBL" id="AUSU01006517">
    <property type="protein sequence ID" value="EPS61911.1"/>
    <property type="molecule type" value="Genomic_DNA"/>
</dbReference>
<evidence type="ECO:0000256" key="7">
    <source>
        <dbReference type="SAM" id="MobiDB-lite"/>
    </source>
</evidence>
<dbReference type="Proteomes" id="UP000015453">
    <property type="component" value="Unassembled WGS sequence"/>
</dbReference>
<evidence type="ECO:0000313" key="9">
    <source>
        <dbReference type="EMBL" id="EPS61911.1"/>
    </source>
</evidence>
<feature type="coiled-coil region" evidence="6">
    <location>
        <begin position="126"/>
        <end position="183"/>
    </location>
</feature>
<dbReference type="GO" id="GO:0004672">
    <property type="term" value="F:protein kinase activity"/>
    <property type="evidence" value="ECO:0007669"/>
    <property type="project" value="InterPro"/>
</dbReference>
<dbReference type="PANTHER" id="PTHR45647">
    <property type="entry name" value="OS02G0152300 PROTEIN"/>
    <property type="match status" value="1"/>
</dbReference>
<comment type="catalytic activity">
    <reaction evidence="1">
        <text>S-ubiquitinyl-[E2 ubiquitin-conjugating enzyme]-L-cysteine + [acceptor protein]-L-lysine = [E2 ubiquitin-conjugating enzyme]-L-cysteine + N(6)-ubiquitinyl-[acceptor protein]-L-lysine.</text>
        <dbReference type="EC" id="2.3.2.27"/>
    </reaction>
</comment>
<feature type="region of interest" description="Disordered" evidence="7">
    <location>
        <begin position="32"/>
        <end position="55"/>
    </location>
</feature>
<dbReference type="SMART" id="SM00220">
    <property type="entry name" value="S_TKc"/>
    <property type="match status" value="1"/>
</dbReference>
<sequence>MKTSETHSGSKKLLSVESPTSTFDFNYSLASSSNCSEDVGSSRRNPPRRNSGGKCFALQQSSNYQNLRGRNLNYLSRLSSDSEEELKRVRAELMQMTDLYNAACREAVSARVVLQGLLQWHSEEGVVKLKEAKEAQETAVAAAEKEKQKSQAAAELARKVQRVADLETEKRKYAEKRFELEKRKAAEAALANAVVQCRTYSIHEIEDATDNFSSSNKIGEGSYGPVYKAVIDYTPVAIKVLKSELAEGRKQFQREVEVLSKMRHPNLVILLGACPDHGCLVYEYMDNLCLEDRLFCKDGTLPLPWFTRFRIAAEIATALNFLHQTRPNAIVHRDLKPANVLLDRNFVSKISDVGLSTLVPAAASKLVGHQCLLTAAVGTFCYIDPEYQQTGTLGTESDIYSLGVVLLQLVTGRPPMGLTYHVESAIETGRFAEVLDPSAGEWPVDEALRFAELALKCCELRRRDRPDLDSVILPELERLCDLSSCVA</sequence>
<reference evidence="9 10" key="1">
    <citation type="journal article" date="2013" name="BMC Genomics">
        <title>The miniature genome of a carnivorous plant Genlisea aurea contains a low number of genes and short non-coding sequences.</title>
        <authorList>
            <person name="Leushkin E.V."/>
            <person name="Sutormin R.A."/>
            <person name="Nabieva E.R."/>
            <person name="Penin A.A."/>
            <person name="Kondrashov A.S."/>
            <person name="Logacheva M.D."/>
        </authorList>
    </citation>
    <scope>NUCLEOTIDE SEQUENCE [LARGE SCALE GENOMIC DNA]</scope>
</reference>
<keyword evidence="3" id="KW-0547">Nucleotide-binding</keyword>
<evidence type="ECO:0000313" key="10">
    <source>
        <dbReference type="Proteomes" id="UP000015453"/>
    </source>
</evidence>
<evidence type="ECO:0000256" key="1">
    <source>
        <dbReference type="ARBA" id="ARBA00000900"/>
    </source>
</evidence>
<keyword evidence="5" id="KW-0067">ATP-binding</keyword>